<evidence type="ECO:0000313" key="3">
    <source>
        <dbReference type="Proteomes" id="UP000653343"/>
    </source>
</evidence>
<reference evidence="3" key="1">
    <citation type="journal article" date="2019" name="Int. J. Syst. Evol. Microbiol.">
        <title>The Global Catalogue of Microorganisms (GCM) 10K type strain sequencing project: providing services to taxonomists for standard genome sequencing and annotation.</title>
        <authorList>
            <consortium name="The Broad Institute Genomics Platform"/>
            <consortium name="The Broad Institute Genome Sequencing Center for Infectious Disease"/>
            <person name="Wu L."/>
            <person name="Ma J."/>
        </authorList>
    </citation>
    <scope>NUCLEOTIDE SEQUENCE [LARGE SCALE GENOMIC DNA]</scope>
    <source>
        <strain evidence="3">KCTC 23917</strain>
    </source>
</reference>
<evidence type="ECO:0008006" key="4">
    <source>
        <dbReference type="Google" id="ProtNLM"/>
    </source>
</evidence>
<comment type="caution">
    <text evidence="2">The sequence shown here is derived from an EMBL/GenBank/DDBJ whole genome shotgun (WGS) entry which is preliminary data.</text>
</comment>
<proteinExistence type="predicted"/>
<dbReference type="EMBL" id="BMYU01000003">
    <property type="protein sequence ID" value="GGX37594.1"/>
    <property type="molecule type" value="Genomic_DNA"/>
</dbReference>
<evidence type="ECO:0000313" key="2">
    <source>
        <dbReference type="EMBL" id="GGX37594.1"/>
    </source>
</evidence>
<organism evidence="2 3">
    <name type="scientific">Undibacterium squillarum</name>
    <dbReference type="NCBI Taxonomy" id="1131567"/>
    <lineage>
        <taxon>Bacteria</taxon>
        <taxon>Pseudomonadati</taxon>
        <taxon>Pseudomonadota</taxon>
        <taxon>Betaproteobacteria</taxon>
        <taxon>Burkholderiales</taxon>
        <taxon>Oxalobacteraceae</taxon>
        <taxon>Undibacterium</taxon>
    </lineage>
</organism>
<accession>A0ABQ2XYT7</accession>
<protein>
    <recommendedName>
        <fullName evidence="4">PH domain-containing protein</fullName>
    </recommendedName>
</protein>
<gene>
    <name evidence="2" type="ORF">GCM10010946_14480</name>
</gene>
<dbReference type="Proteomes" id="UP000653343">
    <property type="component" value="Unassembled WGS sequence"/>
</dbReference>
<name>A0ABQ2XYT7_9BURK</name>
<keyword evidence="1" id="KW-1133">Transmembrane helix</keyword>
<keyword evidence="1" id="KW-0472">Membrane</keyword>
<keyword evidence="3" id="KW-1185">Reference proteome</keyword>
<evidence type="ECO:0000256" key="1">
    <source>
        <dbReference type="SAM" id="Phobius"/>
    </source>
</evidence>
<sequence>MHGNESLYTSLLQSLFFIATGGGIAMMYFVWWMSMTFRGIVATPKTPWEICVIADIIKIKSKRFEVTFPISQPNEYIHVWDGNFDQIQGLEDEGLLIDFGHIFRIVVPGSSINFEAALAHIETFRPVRTKIVD</sequence>
<feature type="transmembrane region" description="Helical" evidence="1">
    <location>
        <begin position="12"/>
        <end position="31"/>
    </location>
</feature>
<keyword evidence="1" id="KW-0812">Transmembrane</keyword>